<dbReference type="GO" id="GO:0004386">
    <property type="term" value="F:helicase activity"/>
    <property type="evidence" value="ECO:0007669"/>
    <property type="project" value="UniProtKB-KW"/>
</dbReference>
<dbReference type="Pfam" id="PF08455">
    <property type="entry name" value="SNF2_assoc"/>
    <property type="match status" value="1"/>
</dbReference>
<evidence type="ECO:0000259" key="2">
    <source>
        <dbReference type="PROSITE" id="PS51192"/>
    </source>
</evidence>
<reference evidence="5" key="1">
    <citation type="submission" date="2023-09" db="EMBL/GenBank/DDBJ databases">
        <title>Paenibacillus sp. chi10 Genome sequencing and assembly.</title>
        <authorList>
            <person name="Kim I."/>
        </authorList>
    </citation>
    <scope>NUCLEOTIDE SEQUENCE [LARGE SCALE GENOMIC DNA]</scope>
    <source>
        <strain evidence="5">chi10</strain>
    </source>
</reference>
<keyword evidence="4" id="KW-0067">ATP-binding</keyword>
<dbReference type="Pfam" id="PF00176">
    <property type="entry name" value="SNF2-rel_dom"/>
    <property type="match status" value="1"/>
</dbReference>
<dbReference type="SMART" id="SM00487">
    <property type="entry name" value="DEXDc"/>
    <property type="match status" value="1"/>
</dbReference>
<protein>
    <submittedName>
        <fullName evidence="4">DEAD/DEAH box helicase</fullName>
        <ecNumber evidence="4">3.6.4.-</ecNumber>
    </submittedName>
</protein>
<dbReference type="EMBL" id="JAVYAA010000005">
    <property type="protein sequence ID" value="MDT8978593.1"/>
    <property type="molecule type" value="Genomic_DNA"/>
</dbReference>
<accession>A0AAJ2K2H4</accession>
<dbReference type="AlphaFoldDB" id="A0AAJ2K2H4"/>
<evidence type="ECO:0000256" key="1">
    <source>
        <dbReference type="ARBA" id="ARBA00022801"/>
    </source>
</evidence>
<keyword evidence="1 4" id="KW-0378">Hydrolase</keyword>
<dbReference type="GO" id="GO:0016787">
    <property type="term" value="F:hydrolase activity"/>
    <property type="evidence" value="ECO:0007669"/>
    <property type="project" value="UniProtKB-KW"/>
</dbReference>
<evidence type="ECO:0000259" key="3">
    <source>
        <dbReference type="PROSITE" id="PS51194"/>
    </source>
</evidence>
<dbReference type="CDD" id="cd18012">
    <property type="entry name" value="DEXQc_arch_SWI2_SNF2"/>
    <property type="match status" value="1"/>
</dbReference>
<dbReference type="InterPro" id="IPR014001">
    <property type="entry name" value="Helicase_ATP-bd"/>
</dbReference>
<dbReference type="Proteomes" id="UP001250538">
    <property type="component" value="Unassembled WGS sequence"/>
</dbReference>
<dbReference type="InterPro" id="IPR027417">
    <property type="entry name" value="P-loop_NTPase"/>
</dbReference>
<feature type="domain" description="Helicase ATP-binding" evidence="2">
    <location>
        <begin position="536"/>
        <end position="699"/>
    </location>
</feature>
<name>A0AAJ2K2H4_9BACL</name>
<dbReference type="PANTHER" id="PTHR10799">
    <property type="entry name" value="SNF2/RAD54 HELICASE FAMILY"/>
    <property type="match status" value="1"/>
</dbReference>
<proteinExistence type="predicted"/>
<gene>
    <name evidence="4" type="ORF">RQP50_20375</name>
</gene>
<keyword evidence="4" id="KW-0347">Helicase</keyword>
<evidence type="ECO:0000313" key="5">
    <source>
        <dbReference type="Proteomes" id="UP001250538"/>
    </source>
</evidence>
<dbReference type="SMART" id="SM00490">
    <property type="entry name" value="HELICc"/>
    <property type="match status" value="1"/>
</dbReference>
<dbReference type="InterPro" id="IPR013663">
    <property type="entry name" value="Helicase_SWF/SNF/SWI_bac"/>
</dbReference>
<organism evidence="4 5">
    <name type="scientific">Paenibacillus suaedae</name>
    <dbReference type="NCBI Taxonomy" id="3077233"/>
    <lineage>
        <taxon>Bacteria</taxon>
        <taxon>Bacillati</taxon>
        <taxon>Bacillota</taxon>
        <taxon>Bacilli</taxon>
        <taxon>Bacillales</taxon>
        <taxon>Paenibacillaceae</taxon>
        <taxon>Paenibacillus</taxon>
    </lineage>
</organism>
<dbReference type="Gene3D" id="3.40.50.300">
    <property type="entry name" value="P-loop containing nucleotide triphosphate hydrolases"/>
    <property type="match status" value="1"/>
</dbReference>
<dbReference type="GO" id="GO:0005524">
    <property type="term" value="F:ATP binding"/>
    <property type="evidence" value="ECO:0007669"/>
    <property type="project" value="InterPro"/>
</dbReference>
<dbReference type="Pfam" id="PF00271">
    <property type="entry name" value="Helicase_C"/>
    <property type="match status" value="1"/>
</dbReference>
<evidence type="ECO:0000313" key="4">
    <source>
        <dbReference type="EMBL" id="MDT8978593.1"/>
    </source>
</evidence>
<dbReference type="EC" id="3.6.4.-" evidence="4"/>
<dbReference type="RefSeq" id="WP_315746538.1">
    <property type="nucleotide sequence ID" value="NZ_JAVYAA010000005.1"/>
</dbReference>
<dbReference type="CDD" id="cd18793">
    <property type="entry name" value="SF2_C_SNF"/>
    <property type="match status" value="1"/>
</dbReference>
<feature type="domain" description="Helicase C-terminal" evidence="3">
    <location>
        <begin position="809"/>
        <end position="966"/>
    </location>
</feature>
<keyword evidence="4" id="KW-0547">Nucleotide-binding</keyword>
<sequence length="976" mass="112000">MNMESGNDQLAQRILGLFDDTPLKSSRIRPLFDTRQPLDVEITCFPVSSGNEQAFLAVEMRVGPQRLYIVKHIRELLRCIDRGECYVFSRHFSYDPSLHCFHPEHFAVIQQLIAIYRNENVYRHMPHSAILAKQGNDERMLLIPPYSWDALLPALQQAPSVLLAHDGSTFEGLSVVDEPLPIQFRLDEADKDAYCIDVQGLEQVTVLESYGAVIANGAFIPTPIEQCKRLSDLKKTLDNGRRQQRILISPNQIGPIMDKVVPGLQKLGNVRVAQAIADRVVQPELQAKLYLDRIRDRLLAGLEFHYGDISINPLDPNRHKHTENRILMRNTDKEQRILEIMEQSPFVKTEGGYFLDDEDAEYNFMYHIVPQLQRILHIYATSAVKERLFIPNAPPKISINVDERIDWLEFKFEMDGISESEIRKLLKAIEEKRRYYRMANGALMPLESEQFQEIIRFMNEVGLRQGEASGAEFRIPVMRGLHLIDSQGERQAVRFGRSFRKLLENLRNPDHLEFPVPDSLVHVLREYQAYGFQWLKTLAHYHFGGILADDMGLGKTLQSIAFMVSVLPDIQKRQLPALVVCPASLMYNWRNEFMRFAPSVRTIIADGNKAERTRKLNHLERVDVIITSYPLLRRDIEWYAKHSFHTLILDEAQAFKNYTTQTAQSVKALQAEYCFALTGTPVENSLEELWSIYDAVFPGLFPGRKEFSDLPRDVVAKRSRPFLLRRLKTDVLQELPEKIESLQASELLPEQKKLYVAYLAKLQKDALKHLDEDGFQKSRIKILAGITRLRQLCCHPGLFMEDYTGSSAKFEQLLEIIAEAREAGRRPLIFSQFTEMLALIKRELAEQGVSYFYLDGQTPSAERVELCSRFNAGERDLFLASLKAGGTGLNLTGADTVILYDLWWNPAVEQQAADRAHRIGQKQVVQVIRLVAQGTVEDKMYEIQQRKKNLIEEVIQPGEEAISALTEQDIRDILNL</sequence>
<dbReference type="InterPro" id="IPR049730">
    <property type="entry name" value="SNF2/RAD54-like_C"/>
</dbReference>
<dbReference type="PROSITE" id="PS51192">
    <property type="entry name" value="HELICASE_ATP_BIND_1"/>
    <property type="match status" value="1"/>
</dbReference>
<dbReference type="PROSITE" id="PS51194">
    <property type="entry name" value="HELICASE_CTER"/>
    <property type="match status" value="1"/>
</dbReference>
<dbReference type="Gene3D" id="3.40.50.10810">
    <property type="entry name" value="Tandem AAA-ATPase domain"/>
    <property type="match status" value="1"/>
</dbReference>
<dbReference type="SUPFAM" id="SSF52540">
    <property type="entry name" value="P-loop containing nucleoside triphosphate hydrolases"/>
    <property type="match status" value="2"/>
</dbReference>
<dbReference type="FunFam" id="3.40.50.300:FF:000533">
    <property type="entry name" value="Helicase, Snf2 family"/>
    <property type="match status" value="1"/>
</dbReference>
<dbReference type="InterPro" id="IPR001650">
    <property type="entry name" value="Helicase_C-like"/>
</dbReference>
<comment type="caution">
    <text evidence="4">The sequence shown here is derived from an EMBL/GenBank/DDBJ whole genome shotgun (WGS) entry which is preliminary data.</text>
</comment>
<dbReference type="InterPro" id="IPR038718">
    <property type="entry name" value="SNF2-like_sf"/>
</dbReference>
<keyword evidence="5" id="KW-1185">Reference proteome</keyword>
<dbReference type="InterPro" id="IPR000330">
    <property type="entry name" value="SNF2_N"/>
</dbReference>